<feature type="compositionally biased region" description="Basic and acidic residues" evidence="1">
    <location>
        <begin position="1197"/>
        <end position="1206"/>
    </location>
</feature>
<feature type="region of interest" description="Disordered" evidence="1">
    <location>
        <begin position="1318"/>
        <end position="1371"/>
    </location>
</feature>
<keyword evidence="4" id="KW-1185">Reference proteome</keyword>
<dbReference type="InterPro" id="IPR029332">
    <property type="entry name" value="PEHE_dom"/>
</dbReference>
<feature type="region of interest" description="Disordered" evidence="1">
    <location>
        <begin position="1455"/>
        <end position="1474"/>
    </location>
</feature>
<feature type="compositionally biased region" description="Polar residues" evidence="1">
    <location>
        <begin position="1335"/>
        <end position="1371"/>
    </location>
</feature>
<feature type="compositionally biased region" description="Low complexity" evidence="1">
    <location>
        <begin position="1105"/>
        <end position="1118"/>
    </location>
</feature>
<gene>
    <name evidence="3" type="primary">Kansl1</name>
    <name evidence="3" type="ORF">AOXY_G3656</name>
</gene>
<feature type="region of interest" description="Disordered" evidence="1">
    <location>
        <begin position="127"/>
        <end position="152"/>
    </location>
</feature>
<dbReference type="PANTHER" id="PTHR22443">
    <property type="entry name" value="NON-SPECIFIC LETHAL 1, ISOFORM M"/>
    <property type="match status" value="1"/>
</dbReference>
<feature type="region of interest" description="Disordered" evidence="1">
    <location>
        <begin position="174"/>
        <end position="205"/>
    </location>
</feature>
<reference evidence="3" key="1">
    <citation type="submission" date="2022-02" db="EMBL/GenBank/DDBJ databases">
        <title>Atlantic sturgeon de novo genome assembly.</title>
        <authorList>
            <person name="Stock M."/>
            <person name="Klopp C."/>
            <person name="Guiguen Y."/>
            <person name="Cabau C."/>
            <person name="Parinello H."/>
            <person name="Santidrian Yebra-Pimentel E."/>
            <person name="Kuhl H."/>
            <person name="Dirks R.P."/>
            <person name="Guessner J."/>
            <person name="Wuertz S."/>
            <person name="Du K."/>
            <person name="Schartl M."/>
        </authorList>
    </citation>
    <scope>NUCLEOTIDE SEQUENCE</scope>
    <source>
        <strain evidence="3">STURGEONOMICS-FGT-2020</strain>
        <tissue evidence="3">Whole blood</tissue>
    </source>
</reference>
<evidence type="ECO:0000259" key="2">
    <source>
        <dbReference type="PROSITE" id="PS52052"/>
    </source>
</evidence>
<protein>
    <submittedName>
        <fullName evidence="3">KAT8 regulatory NSL complex subunit 1-like</fullName>
    </submittedName>
</protein>
<dbReference type="Pfam" id="PF15275">
    <property type="entry name" value="PEHE"/>
    <property type="match status" value="1"/>
</dbReference>
<dbReference type="PANTHER" id="PTHR22443:SF14">
    <property type="entry name" value="KAT8 REGULATORY NSL COMPLEX SUBUNIT 1"/>
    <property type="match status" value="1"/>
</dbReference>
<sequence length="1474" mass="159117">MYFYFTWPKMNVSAAGGDGSGVLPSSCSISCNKRGSGAPVVNGNEASAAPAGVTATTTGAGFADSADSVRPQVCGYANNIHYINNNNNKSDNVTALNSKESTIGTGGTGSADVPECEVDCYTGLNGSGEEMKKTDRSITDKNSNDGDSKTGDGQCVFVTTPAVRTTGTVLAASTSCTSSKGDPDSSLVLPRSAGDGTGQSEAATTTGDRTINTACFLAMHHHQGSRWEGKRPCFPSSTNSRATHCSKTHTKSGESGFKEPAAPAAVYSSATSSFPGIVNSSNGPHTAFGKLDRIFGGPCCGKEDCSDKIAGENSSVSSRSRSCRREPKSAKGRVRLYRVRTFVAASAAASNTSNNSTTRGNINGFNGALTQKRLSSDAGGRITLEEGSTSSSIGNNTTTADTQDSATEEGRRIDLQVVNQPGDLLLSLPGPKARWADGRTCFVKKEGYVKNRNYSNNDLLQKAPLGSKGKTVLNNGVSLEPTKSTNGFRKALDMTMCGSGADFVDGVEGACTSELPSLGELEAGAREAVKRQAEMEVRALRICKRLQVVQAKQVERHTVQQLKGLVESVLRGDCTLPGEGASVQAQDTLYRTSPLLCNALQAGPSHFGKHPFLPRTTSPLSLPLFPAQLGSGEMSWLVGSLAAALRTVETAFDSDATASSSGGESDVEERELGAARPTHRHRPLRSRVEWQWVEQRAKVGSRWAWLQAQVSDLEYRIRQQTELYRHIRTNKVPVVLCEAPSLESLLREPSHFGPGQTPVSPSPSVSSLLSPAQLLHNFCHQSSRVAQSLGSVLSPSSSSGSPFSSPGVLNGSLHSSEVCDSSPEALWKRQRVDCLSAPPSPLDSSCVAARVRPLQRHQRRRLVRIGGAPYVRAKPLVLRCSCELPSSCILCGGRRLPTQTPDHSGCTVEERGAALEPSFHPILSFSHDLPLHLLVEGKLQDAGQSLSPHWLKGGRATPGPHRHMQRESGPTLHRMKEETQGPHRVKALRLSQIKRKRTDPSKNACHKLASSLLSSAKYGHSKSSSERLLKHRLESWQTAPNFQTIPTLEKSRSQIRKPHSTLHPPGCASRGERLQRGAGSPSLYIPKTSPEAQSQTTAIPASDPTLTGSLTTTTPQQPNRRRRGESSFDINNIVIPMSMALGARVEKLQYKEILTPSWRHLDPEVFQPVDFTSSEREEEEAEEVEDTSDETYLSRHSQWEERERSRWGSWAPSSTQRRVGRPSNKGDGRLTPQPPLQSKLGLCQPASPPELCPPLLSELPYLWTHSPPEPWDQRGRVLSFSEDTTSSLPDDELLTVLPWEPRCFPLLDGDLQLLQQSPEDEGEAFQQIRWPPGTGRNSSVATGSPSTQGIRTESTDSGISLGSMELTPTSLNPQLPHYSLDTDSFPPPSHSLAPISMHHPAPHCSLEMDTLVHPSHRLTPISLQPPLSHSKHSNPLPTSQHPLFSSVLHLTHCSPPDTDDIRTSETAASKMYET</sequence>
<proteinExistence type="predicted"/>
<dbReference type="Proteomes" id="UP001230051">
    <property type="component" value="Unassembled WGS sequence"/>
</dbReference>
<dbReference type="EMBL" id="JAGXEW010000003">
    <property type="protein sequence ID" value="KAK1173521.1"/>
    <property type="molecule type" value="Genomic_DNA"/>
</dbReference>
<feature type="region of interest" description="Disordered" evidence="1">
    <location>
        <begin position="1169"/>
        <end position="1245"/>
    </location>
</feature>
<feature type="domain" description="PEHE" evidence="2">
    <location>
        <begin position="1152"/>
        <end position="1299"/>
    </location>
</feature>
<name>A0AAD8GFH0_ACIOX</name>
<feature type="region of interest" description="Disordered" evidence="1">
    <location>
        <begin position="238"/>
        <end position="258"/>
    </location>
</feature>
<dbReference type="Gene3D" id="6.10.250.3170">
    <property type="match status" value="1"/>
</dbReference>
<dbReference type="PROSITE" id="PS52052">
    <property type="entry name" value="PEHE"/>
    <property type="match status" value="1"/>
</dbReference>
<feature type="compositionally biased region" description="Low complexity" evidence="1">
    <location>
        <begin position="387"/>
        <end position="399"/>
    </location>
</feature>
<feature type="compositionally biased region" description="Basic and acidic residues" evidence="1">
    <location>
        <begin position="129"/>
        <end position="150"/>
    </location>
</feature>
<feature type="compositionally biased region" description="Low complexity" evidence="1">
    <location>
        <begin position="654"/>
        <end position="664"/>
    </location>
</feature>
<evidence type="ECO:0000256" key="1">
    <source>
        <dbReference type="SAM" id="MobiDB-lite"/>
    </source>
</evidence>
<organism evidence="3 4">
    <name type="scientific">Acipenser oxyrinchus oxyrinchus</name>
    <dbReference type="NCBI Taxonomy" id="40147"/>
    <lineage>
        <taxon>Eukaryota</taxon>
        <taxon>Metazoa</taxon>
        <taxon>Chordata</taxon>
        <taxon>Craniata</taxon>
        <taxon>Vertebrata</taxon>
        <taxon>Euteleostomi</taxon>
        <taxon>Actinopterygii</taxon>
        <taxon>Chondrostei</taxon>
        <taxon>Acipenseriformes</taxon>
        <taxon>Acipenseridae</taxon>
        <taxon>Acipenser</taxon>
    </lineage>
</organism>
<evidence type="ECO:0000313" key="4">
    <source>
        <dbReference type="Proteomes" id="UP001230051"/>
    </source>
</evidence>
<feature type="region of interest" description="Disordered" evidence="1">
    <location>
        <begin position="382"/>
        <end position="409"/>
    </location>
</feature>
<feature type="region of interest" description="Disordered" evidence="1">
    <location>
        <begin position="310"/>
        <end position="330"/>
    </location>
</feature>
<dbReference type="SMART" id="SM01300">
    <property type="entry name" value="PEHE"/>
    <property type="match status" value="1"/>
</dbReference>
<feature type="region of interest" description="Disordered" evidence="1">
    <location>
        <begin position="1044"/>
        <end position="1127"/>
    </location>
</feature>
<dbReference type="GO" id="GO:0035035">
    <property type="term" value="F:histone acetyltransferase binding"/>
    <property type="evidence" value="ECO:0007669"/>
    <property type="project" value="TreeGrafter"/>
</dbReference>
<dbReference type="GO" id="GO:0044545">
    <property type="term" value="C:NSL complex"/>
    <property type="evidence" value="ECO:0007669"/>
    <property type="project" value="TreeGrafter"/>
</dbReference>
<feature type="compositionally biased region" description="Acidic residues" evidence="1">
    <location>
        <begin position="1176"/>
        <end position="1189"/>
    </location>
</feature>
<feature type="compositionally biased region" description="Polar residues" evidence="1">
    <location>
        <begin position="1090"/>
        <end position="1099"/>
    </location>
</feature>
<dbReference type="InterPro" id="IPR026180">
    <property type="entry name" value="NSL1"/>
</dbReference>
<comment type="caution">
    <text evidence="3">The sequence shown here is derived from an EMBL/GenBank/DDBJ whole genome shotgun (WGS) entry which is preliminary data.</text>
</comment>
<feature type="region of interest" description="Disordered" evidence="1">
    <location>
        <begin position="654"/>
        <end position="680"/>
    </location>
</feature>
<accession>A0AAD8GFH0</accession>
<evidence type="ECO:0000313" key="3">
    <source>
        <dbReference type="EMBL" id="KAK1173521.1"/>
    </source>
</evidence>